<accession>A0A9D1WAA8</accession>
<dbReference type="Gene3D" id="1.25.40.390">
    <property type="match status" value="1"/>
</dbReference>
<dbReference type="AlphaFoldDB" id="A0A9D1WAA8"/>
<protein>
    <submittedName>
        <fullName evidence="7">RagB/SusD family nutrient uptake outer membrane protein</fullName>
    </submittedName>
</protein>
<dbReference type="Pfam" id="PF07980">
    <property type="entry name" value="SusD_RagB"/>
    <property type="match status" value="1"/>
</dbReference>
<name>A0A9D1WAA8_9SPHI</name>
<dbReference type="SUPFAM" id="SSF48452">
    <property type="entry name" value="TPR-like"/>
    <property type="match status" value="1"/>
</dbReference>
<feature type="non-terminal residue" evidence="7">
    <location>
        <position position="1"/>
    </location>
</feature>
<proteinExistence type="inferred from homology"/>
<keyword evidence="4" id="KW-0472">Membrane</keyword>
<dbReference type="InterPro" id="IPR011990">
    <property type="entry name" value="TPR-like_helical_dom_sf"/>
</dbReference>
<evidence type="ECO:0000256" key="5">
    <source>
        <dbReference type="ARBA" id="ARBA00023237"/>
    </source>
</evidence>
<evidence type="ECO:0000256" key="1">
    <source>
        <dbReference type="ARBA" id="ARBA00004442"/>
    </source>
</evidence>
<evidence type="ECO:0000256" key="2">
    <source>
        <dbReference type="ARBA" id="ARBA00006275"/>
    </source>
</evidence>
<comment type="similarity">
    <text evidence="2">Belongs to the SusD family.</text>
</comment>
<sequence>AADFVISSGRYDIVTDYRNLFASNDLRGNADVILYRHYDEQTTKHAIASNSNLDESIIFGPTTDLIKSYLCHDGETWENSSVNEADNFEIANLMQTRDPRFEASYHINPKMNNRGSLLYITKFLPREIEELVSGGGSPPPAFSGADNVTDYPVMRYAEVLLNWIEAKAELATLGGEAVSQTDIDKSINKIRQRPLAPEAVDRGVKKVADMVLGVYPNDPNRDQTVSPLLWEIRREKRLEFTFEYSRINDLRRWSKLAYMDTDLNEDLLSGSWVNFPDQLPGELVSGKINELGVVDLNGQYIVYDGTNGDDLKGFYRNTSNKGRLPFLDQPGMNPYLSPVGKVQMDDYEMRGYKLQQTEGWPQN</sequence>
<gene>
    <name evidence="7" type="ORF">H9853_09925</name>
</gene>
<evidence type="ECO:0000256" key="4">
    <source>
        <dbReference type="ARBA" id="ARBA00023136"/>
    </source>
</evidence>
<keyword evidence="5" id="KW-0998">Cell outer membrane</keyword>
<reference evidence="7" key="2">
    <citation type="submission" date="2021-04" db="EMBL/GenBank/DDBJ databases">
        <authorList>
            <person name="Gilroy R."/>
        </authorList>
    </citation>
    <scope>NUCLEOTIDE SEQUENCE</scope>
    <source>
        <strain evidence="7">1719</strain>
    </source>
</reference>
<evidence type="ECO:0000313" key="7">
    <source>
        <dbReference type="EMBL" id="HIX55335.1"/>
    </source>
</evidence>
<comment type="caution">
    <text evidence="7">The sequence shown here is derived from an EMBL/GenBank/DDBJ whole genome shotgun (WGS) entry which is preliminary data.</text>
</comment>
<dbReference type="Proteomes" id="UP000824156">
    <property type="component" value="Unassembled WGS sequence"/>
</dbReference>
<organism evidence="7 8">
    <name type="scientific">Candidatus Sphingobacterium stercoripullorum</name>
    <dbReference type="NCBI Taxonomy" id="2838759"/>
    <lineage>
        <taxon>Bacteria</taxon>
        <taxon>Pseudomonadati</taxon>
        <taxon>Bacteroidota</taxon>
        <taxon>Sphingobacteriia</taxon>
        <taxon>Sphingobacteriales</taxon>
        <taxon>Sphingobacteriaceae</taxon>
        <taxon>Sphingobacterium</taxon>
    </lineage>
</organism>
<keyword evidence="3" id="KW-0732">Signal</keyword>
<feature type="domain" description="RagB/SusD" evidence="6">
    <location>
        <begin position="149"/>
        <end position="285"/>
    </location>
</feature>
<dbReference type="EMBL" id="DXEZ01000275">
    <property type="protein sequence ID" value="HIX55335.1"/>
    <property type="molecule type" value="Genomic_DNA"/>
</dbReference>
<evidence type="ECO:0000313" key="8">
    <source>
        <dbReference type="Proteomes" id="UP000824156"/>
    </source>
</evidence>
<evidence type="ECO:0000259" key="6">
    <source>
        <dbReference type="Pfam" id="PF07980"/>
    </source>
</evidence>
<dbReference type="GO" id="GO:0009279">
    <property type="term" value="C:cell outer membrane"/>
    <property type="evidence" value="ECO:0007669"/>
    <property type="project" value="UniProtKB-SubCell"/>
</dbReference>
<evidence type="ECO:0000256" key="3">
    <source>
        <dbReference type="ARBA" id="ARBA00022729"/>
    </source>
</evidence>
<comment type="subcellular location">
    <subcellularLocation>
        <location evidence="1">Cell outer membrane</location>
    </subcellularLocation>
</comment>
<dbReference type="InterPro" id="IPR012944">
    <property type="entry name" value="SusD_RagB_dom"/>
</dbReference>
<reference evidence="7" key="1">
    <citation type="journal article" date="2021" name="PeerJ">
        <title>Extensive microbial diversity within the chicken gut microbiome revealed by metagenomics and culture.</title>
        <authorList>
            <person name="Gilroy R."/>
            <person name="Ravi A."/>
            <person name="Getino M."/>
            <person name="Pursley I."/>
            <person name="Horton D.L."/>
            <person name="Alikhan N.F."/>
            <person name="Baker D."/>
            <person name="Gharbi K."/>
            <person name="Hall N."/>
            <person name="Watson M."/>
            <person name="Adriaenssens E.M."/>
            <person name="Foster-Nyarko E."/>
            <person name="Jarju S."/>
            <person name="Secka A."/>
            <person name="Antonio M."/>
            <person name="Oren A."/>
            <person name="Chaudhuri R.R."/>
            <person name="La Ragione R."/>
            <person name="Hildebrand F."/>
            <person name="Pallen M.J."/>
        </authorList>
    </citation>
    <scope>NUCLEOTIDE SEQUENCE</scope>
    <source>
        <strain evidence="7">1719</strain>
    </source>
</reference>